<keyword evidence="1" id="KW-0812">Transmembrane</keyword>
<evidence type="ECO:0000313" key="5">
    <source>
        <dbReference type="Proteomes" id="UP000321514"/>
    </source>
</evidence>
<dbReference type="Proteomes" id="UP000321514">
    <property type="component" value="Unassembled WGS sequence"/>
</dbReference>
<keyword evidence="1" id="KW-0472">Membrane</keyword>
<dbReference type="EMBL" id="BJXR01000048">
    <property type="protein sequence ID" value="GEN11558.1"/>
    <property type="molecule type" value="Genomic_DNA"/>
</dbReference>
<reference evidence="3 4" key="1">
    <citation type="submission" date="2016-10" db="EMBL/GenBank/DDBJ databases">
        <authorList>
            <person name="Varghese N."/>
            <person name="Submissions S."/>
        </authorList>
    </citation>
    <scope>NUCLEOTIDE SEQUENCE [LARGE SCALE GENOMIC DNA]</scope>
    <source>
        <strain evidence="3 4">DSM 16525</strain>
    </source>
</reference>
<dbReference type="EMBL" id="FOIB01000005">
    <property type="protein sequence ID" value="SEU11971.1"/>
    <property type="molecule type" value="Genomic_DNA"/>
</dbReference>
<dbReference type="OrthoDB" id="5382862at2"/>
<reference evidence="2 5" key="2">
    <citation type="submission" date="2019-07" db="EMBL/GenBank/DDBJ databases">
        <title>Whole genome shotgun sequence of Myxococcus fulvus NBRC 100333.</title>
        <authorList>
            <person name="Hosoyama A."/>
            <person name="Uohara A."/>
            <person name="Ohji S."/>
            <person name="Ichikawa N."/>
        </authorList>
    </citation>
    <scope>NUCLEOTIDE SEQUENCE [LARGE SCALE GENOMIC DNA]</scope>
    <source>
        <strain evidence="2 5">NBRC 100333</strain>
    </source>
</reference>
<name>A0A511TEE4_MYXFU</name>
<keyword evidence="4" id="KW-1185">Reference proteome</keyword>
<sequence length="199" mass="22313">MRCHDVAPILLESSPPWPPEVRAHLEGCEDCRTLAAVHASASRLRLPVTPPLTPVTREAVLGEVRRRKVRRRVAAGVVASFCLLGLTWLTRSESPVPRVSEDAYVQVDDTAPRSELELRRADTEAEVEPEALAQWGRASLSDLFTEVRGYTRRDAVYRDDLYRPFGAMAAWLRPPDSRALEAPPFRTAIQPISYQESMP</sequence>
<keyword evidence="1" id="KW-1133">Transmembrane helix</keyword>
<dbReference type="STRING" id="1334629.MFUL124B02_25580"/>
<proteinExistence type="predicted"/>
<gene>
    <name evidence="2" type="ORF">MFU01_65950</name>
    <name evidence="3" type="ORF">SAMN05443572_10579</name>
</gene>
<organism evidence="2 5">
    <name type="scientific">Myxococcus fulvus</name>
    <dbReference type="NCBI Taxonomy" id="33"/>
    <lineage>
        <taxon>Bacteria</taxon>
        <taxon>Pseudomonadati</taxon>
        <taxon>Myxococcota</taxon>
        <taxon>Myxococcia</taxon>
        <taxon>Myxococcales</taxon>
        <taxon>Cystobacterineae</taxon>
        <taxon>Myxococcaceae</taxon>
        <taxon>Myxococcus</taxon>
    </lineage>
</organism>
<evidence type="ECO:0008006" key="6">
    <source>
        <dbReference type="Google" id="ProtNLM"/>
    </source>
</evidence>
<feature type="transmembrane region" description="Helical" evidence="1">
    <location>
        <begin position="73"/>
        <end position="90"/>
    </location>
</feature>
<comment type="caution">
    <text evidence="2">The sequence shown here is derived from an EMBL/GenBank/DDBJ whole genome shotgun (WGS) entry which is preliminary data.</text>
</comment>
<dbReference type="RefSeq" id="WP_074954666.1">
    <property type="nucleotide sequence ID" value="NZ_BJXR01000048.1"/>
</dbReference>
<dbReference type="Proteomes" id="UP000183760">
    <property type="component" value="Unassembled WGS sequence"/>
</dbReference>
<evidence type="ECO:0000256" key="1">
    <source>
        <dbReference type="SAM" id="Phobius"/>
    </source>
</evidence>
<evidence type="ECO:0000313" key="3">
    <source>
        <dbReference type="EMBL" id="SEU11971.1"/>
    </source>
</evidence>
<dbReference type="AlphaFoldDB" id="A0A511TEE4"/>
<accession>A0A511TEE4</accession>
<evidence type="ECO:0000313" key="4">
    <source>
        <dbReference type="Proteomes" id="UP000183760"/>
    </source>
</evidence>
<protein>
    <recommendedName>
        <fullName evidence="6">Zinc-finger domain-containing protein</fullName>
    </recommendedName>
</protein>
<evidence type="ECO:0000313" key="2">
    <source>
        <dbReference type="EMBL" id="GEN11558.1"/>
    </source>
</evidence>